<dbReference type="GO" id="GO:0051287">
    <property type="term" value="F:NAD binding"/>
    <property type="evidence" value="ECO:0007669"/>
    <property type="project" value="InterPro"/>
</dbReference>
<accession>A0A927MW69</accession>
<feature type="domain" description="D-isomer specific 2-hydroxyacid dehydrogenase NAD-binding" evidence="6">
    <location>
        <begin position="139"/>
        <end position="313"/>
    </location>
</feature>
<dbReference type="InterPro" id="IPR050223">
    <property type="entry name" value="D-isomer_2-hydroxyacid_DH"/>
</dbReference>
<gene>
    <name evidence="7" type="ORF">HEB94_004235</name>
</gene>
<dbReference type="SUPFAM" id="SSF51735">
    <property type="entry name" value="NAD(P)-binding Rossmann-fold domains"/>
    <property type="match status" value="1"/>
</dbReference>
<dbReference type="GO" id="GO:0016618">
    <property type="term" value="F:hydroxypyruvate reductase [NAD(P)H] activity"/>
    <property type="evidence" value="ECO:0007669"/>
    <property type="project" value="TreeGrafter"/>
</dbReference>
<evidence type="ECO:0000256" key="1">
    <source>
        <dbReference type="ARBA" id="ARBA00005854"/>
    </source>
</evidence>
<evidence type="ECO:0000256" key="2">
    <source>
        <dbReference type="ARBA" id="ARBA00023002"/>
    </source>
</evidence>
<feature type="domain" description="D-isomer specific 2-hydroxyacid dehydrogenase catalytic" evidence="5">
    <location>
        <begin position="79"/>
        <end position="336"/>
    </location>
</feature>
<dbReference type="Pfam" id="PF00389">
    <property type="entry name" value="2-Hacid_dh"/>
    <property type="match status" value="1"/>
</dbReference>
<evidence type="ECO:0000256" key="3">
    <source>
        <dbReference type="ARBA" id="ARBA00023027"/>
    </source>
</evidence>
<keyword evidence="3" id="KW-0520">NAD</keyword>
<keyword evidence="8" id="KW-1185">Reference proteome</keyword>
<dbReference type="Pfam" id="PF02826">
    <property type="entry name" value="2-Hacid_dh_C"/>
    <property type="match status" value="1"/>
</dbReference>
<dbReference type="Proteomes" id="UP000638648">
    <property type="component" value="Unassembled WGS sequence"/>
</dbReference>
<evidence type="ECO:0000259" key="5">
    <source>
        <dbReference type="Pfam" id="PF00389"/>
    </source>
</evidence>
<dbReference type="InterPro" id="IPR006140">
    <property type="entry name" value="D-isomer_DH_NAD-bd"/>
</dbReference>
<dbReference type="AlphaFoldDB" id="A0A927MW69"/>
<dbReference type="RefSeq" id="WP_192751344.1">
    <property type="nucleotide sequence ID" value="NZ_BAABJL010000197.1"/>
</dbReference>
<dbReference type="InterPro" id="IPR036291">
    <property type="entry name" value="NAD(P)-bd_dom_sf"/>
</dbReference>
<organism evidence="7 8">
    <name type="scientific">Actinopolymorpha pittospori</name>
    <dbReference type="NCBI Taxonomy" id="648752"/>
    <lineage>
        <taxon>Bacteria</taxon>
        <taxon>Bacillati</taxon>
        <taxon>Actinomycetota</taxon>
        <taxon>Actinomycetes</taxon>
        <taxon>Propionibacteriales</taxon>
        <taxon>Actinopolymorphaceae</taxon>
        <taxon>Actinopolymorpha</taxon>
    </lineage>
</organism>
<dbReference type="PANTHER" id="PTHR10996">
    <property type="entry name" value="2-HYDROXYACID DEHYDROGENASE-RELATED"/>
    <property type="match status" value="1"/>
</dbReference>
<dbReference type="PANTHER" id="PTHR10996:SF178">
    <property type="entry name" value="2-HYDROXYACID DEHYDROGENASE YGL185C-RELATED"/>
    <property type="match status" value="1"/>
</dbReference>
<reference evidence="7" key="1">
    <citation type="submission" date="2020-10" db="EMBL/GenBank/DDBJ databases">
        <title>Sequencing the genomes of 1000 actinobacteria strains.</title>
        <authorList>
            <person name="Klenk H.-P."/>
        </authorList>
    </citation>
    <scope>NUCLEOTIDE SEQUENCE</scope>
    <source>
        <strain evidence="7">DSM 45354</strain>
    </source>
</reference>
<evidence type="ECO:0000313" key="8">
    <source>
        <dbReference type="Proteomes" id="UP000638648"/>
    </source>
</evidence>
<dbReference type="InterPro" id="IPR006139">
    <property type="entry name" value="D-isomer_2_OHA_DH_cat_dom"/>
</dbReference>
<sequence>MLTAPDRLILVIGDPFVSAAAMAAPLRPLLPAGYAVVEHDWPIALEEAVEVNRVVERAGPDAARLAPLPDLDAERLAGVVTGFHPLTASTLSGWPRLSFVATLRAGTEHIDDAELRRRGVPLVNNAGRNANAVAEFTVASILGHLRHVGEGHHAIRTGGWRPTAPKRGYQELSGATVGLVGFGAVGALVARRLRGFETRVLVSDPWADLSGHAGVRGVPLPELLREADIVSLHARLTPQTRHLLGAAELDLLAPHALLVNTARAELVDEEALVERVVDGRIAGAVLDVFGTEPLPRDHPLRVLPSVSLSPHLAGSTVQARTRAPALLAERIVAVLRPSGSQVAAPGGSLL</sequence>
<evidence type="ECO:0000259" key="6">
    <source>
        <dbReference type="Pfam" id="PF02826"/>
    </source>
</evidence>
<dbReference type="Gene3D" id="3.40.50.720">
    <property type="entry name" value="NAD(P)-binding Rossmann-like Domain"/>
    <property type="match status" value="2"/>
</dbReference>
<name>A0A927MW69_9ACTN</name>
<dbReference type="EMBL" id="JADBEM010000001">
    <property type="protein sequence ID" value="MBE1607387.1"/>
    <property type="molecule type" value="Genomic_DNA"/>
</dbReference>
<protein>
    <submittedName>
        <fullName evidence="7">D-3-phosphoglycerate dehydrogenase</fullName>
        <ecNumber evidence="7">1.1.1.95</ecNumber>
    </submittedName>
</protein>
<keyword evidence="2 4" id="KW-0560">Oxidoreductase</keyword>
<dbReference type="GO" id="GO:0030267">
    <property type="term" value="F:glyoxylate reductase (NADPH) activity"/>
    <property type="evidence" value="ECO:0007669"/>
    <property type="project" value="TreeGrafter"/>
</dbReference>
<dbReference type="GO" id="GO:0004617">
    <property type="term" value="F:phosphoglycerate dehydrogenase activity"/>
    <property type="evidence" value="ECO:0007669"/>
    <property type="project" value="UniProtKB-EC"/>
</dbReference>
<dbReference type="SUPFAM" id="SSF52283">
    <property type="entry name" value="Formate/glycerate dehydrogenase catalytic domain-like"/>
    <property type="match status" value="1"/>
</dbReference>
<evidence type="ECO:0000256" key="4">
    <source>
        <dbReference type="RuleBase" id="RU003719"/>
    </source>
</evidence>
<evidence type="ECO:0000313" key="7">
    <source>
        <dbReference type="EMBL" id="MBE1607387.1"/>
    </source>
</evidence>
<proteinExistence type="inferred from homology"/>
<dbReference type="EC" id="1.1.1.95" evidence="7"/>
<comment type="similarity">
    <text evidence="1 4">Belongs to the D-isomer specific 2-hydroxyacid dehydrogenase family.</text>
</comment>
<dbReference type="GO" id="GO:0005829">
    <property type="term" value="C:cytosol"/>
    <property type="evidence" value="ECO:0007669"/>
    <property type="project" value="TreeGrafter"/>
</dbReference>
<comment type="caution">
    <text evidence="7">The sequence shown here is derived from an EMBL/GenBank/DDBJ whole genome shotgun (WGS) entry which is preliminary data.</text>
</comment>